<feature type="transmembrane region" description="Helical" evidence="1">
    <location>
        <begin position="192"/>
        <end position="212"/>
    </location>
</feature>
<gene>
    <name evidence="2" type="ORF">CR203_18320</name>
</gene>
<evidence type="ECO:0000256" key="1">
    <source>
        <dbReference type="SAM" id="Phobius"/>
    </source>
</evidence>
<reference evidence="2 3" key="1">
    <citation type="submission" date="2017-10" db="EMBL/GenBank/DDBJ databases">
        <title>Bacillus sp. nov., a halophilic bacterium isolated from a Keqin Lake.</title>
        <authorList>
            <person name="Wang H."/>
        </authorList>
    </citation>
    <scope>NUCLEOTIDE SEQUENCE [LARGE SCALE GENOMIC DNA]</scope>
    <source>
        <strain evidence="2 3">KCTC 13187</strain>
    </source>
</reference>
<dbReference type="RefSeq" id="WP_110937920.1">
    <property type="nucleotide sequence ID" value="NZ_KZ614147.1"/>
</dbReference>
<dbReference type="EMBL" id="PDOE01000011">
    <property type="protein sequence ID" value="RKL65817.1"/>
    <property type="molecule type" value="Genomic_DNA"/>
</dbReference>
<keyword evidence="1" id="KW-0812">Transmembrane</keyword>
<feature type="transmembrane region" description="Helical" evidence="1">
    <location>
        <begin position="106"/>
        <end position="133"/>
    </location>
</feature>
<proteinExistence type="predicted"/>
<evidence type="ECO:0000313" key="3">
    <source>
        <dbReference type="Proteomes" id="UP000281498"/>
    </source>
</evidence>
<comment type="caution">
    <text evidence="2">The sequence shown here is derived from an EMBL/GenBank/DDBJ whole genome shotgun (WGS) entry which is preliminary data.</text>
</comment>
<feature type="transmembrane region" description="Helical" evidence="1">
    <location>
        <begin position="65"/>
        <end position="86"/>
    </location>
</feature>
<accession>A0A3A9JZA6</accession>
<organism evidence="2 3">
    <name type="scientific">Salipaludibacillus neizhouensis</name>
    <dbReference type="NCBI Taxonomy" id="885475"/>
    <lineage>
        <taxon>Bacteria</taxon>
        <taxon>Bacillati</taxon>
        <taxon>Bacillota</taxon>
        <taxon>Bacilli</taxon>
        <taxon>Bacillales</taxon>
        <taxon>Bacillaceae</taxon>
    </lineage>
</organism>
<keyword evidence="1" id="KW-0472">Membrane</keyword>
<name>A0A3A9JZA6_9BACI</name>
<keyword evidence="1" id="KW-1133">Transmembrane helix</keyword>
<sequence>MIWVLISMVFLIILVKKSRYLNRIINSKFNKFYQLKMSNIIDPIYNILNVCKAKLFVLCEKFNNLLKSIVILFLTFTGVFWILYFVLPSNFNGINILGYFNFNYLILNSILTTVLTVLGVIISISITLLLFTYRQYSSFALSINNIVSRARMPILFFFITGQCIAYLALITFEFPTKINNTYIEQYYINNIARFDVAIILIVIVIFLTFRLFKNLILESNVISNVRSLSVQIDSQHKRIIFYNNKNMKKLMGVYENVRFSLEGFFQLLIILGKNNMDTELDKELKKWIGNRVSYILNDPIHPIFNKKQVLVHLLEVHSFVFVNYYKDILNQHMYLVLELYNKDKIDLANSVLAEYFNLLPSIDPKTESKEIRSELKQLRGDYFTSLDQLAVYLYQKKRYSLSYFLNEIIEKISLGRVKKKENNGYFSIVSTILQLAVENKDLKTTIDISHVLARKANTAIDEDEEVQTGFREKYNIKSAFKRIESKSVIESKKSSVLIMLQGLLKSIEISNHETVGFFIKFLSNNIEPKIIEPAINEFINHINNGIAIEYYDEFVREGTKLKYTFDYNQNTKEYCLKKMILLLYSQNMHIIENKINLNYEKAIAINTEPLRIDNRYLKHLINRIVSCSEYYALNCLDDRIFMDGIYRDLTYKNLVDLGKS</sequence>
<protein>
    <submittedName>
        <fullName evidence="2">Uncharacterized protein</fullName>
    </submittedName>
</protein>
<feature type="transmembrane region" description="Helical" evidence="1">
    <location>
        <begin position="154"/>
        <end position="172"/>
    </location>
</feature>
<evidence type="ECO:0000313" key="2">
    <source>
        <dbReference type="EMBL" id="RKL65817.1"/>
    </source>
</evidence>
<keyword evidence="3" id="KW-1185">Reference proteome</keyword>
<dbReference type="Proteomes" id="UP000281498">
    <property type="component" value="Unassembled WGS sequence"/>
</dbReference>
<dbReference type="AlphaFoldDB" id="A0A3A9JZA6"/>